<reference evidence="1 2" key="1">
    <citation type="journal article" date="2015" name="Genome Biol. Evol.">
        <title>Comparative Genomics of a Bacterivorous Green Alga Reveals Evolutionary Causalities and Consequences of Phago-Mixotrophic Mode of Nutrition.</title>
        <authorList>
            <person name="Burns J.A."/>
            <person name="Paasch A."/>
            <person name="Narechania A."/>
            <person name="Kim E."/>
        </authorList>
    </citation>
    <scope>NUCLEOTIDE SEQUENCE [LARGE SCALE GENOMIC DNA]</scope>
    <source>
        <strain evidence="1 2">PLY_AMNH</strain>
    </source>
</reference>
<protein>
    <recommendedName>
        <fullName evidence="3">Reverse transcriptase domain-containing protein</fullName>
    </recommendedName>
</protein>
<accession>A0AAE0GAS0</accession>
<dbReference type="InterPro" id="IPR043502">
    <property type="entry name" value="DNA/RNA_pol_sf"/>
</dbReference>
<dbReference type="SUPFAM" id="SSF56672">
    <property type="entry name" value="DNA/RNA polymerases"/>
    <property type="match status" value="1"/>
</dbReference>
<gene>
    <name evidence="1" type="ORF">CYMTET_17310</name>
</gene>
<evidence type="ECO:0000313" key="1">
    <source>
        <dbReference type="EMBL" id="KAK3274500.1"/>
    </source>
</evidence>
<dbReference type="Proteomes" id="UP001190700">
    <property type="component" value="Unassembled WGS sequence"/>
</dbReference>
<dbReference type="AlphaFoldDB" id="A0AAE0GAS0"/>
<dbReference type="EMBL" id="LGRX02007686">
    <property type="protein sequence ID" value="KAK3274500.1"/>
    <property type="molecule type" value="Genomic_DNA"/>
</dbReference>
<proteinExistence type="predicted"/>
<evidence type="ECO:0000313" key="2">
    <source>
        <dbReference type="Proteomes" id="UP001190700"/>
    </source>
</evidence>
<organism evidence="1 2">
    <name type="scientific">Cymbomonas tetramitiformis</name>
    <dbReference type="NCBI Taxonomy" id="36881"/>
    <lineage>
        <taxon>Eukaryota</taxon>
        <taxon>Viridiplantae</taxon>
        <taxon>Chlorophyta</taxon>
        <taxon>Pyramimonadophyceae</taxon>
        <taxon>Pyramimonadales</taxon>
        <taxon>Pyramimonadaceae</taxon>
        <taxon>Cymbomonas</taxon>
    </lineage>
</organism>
<name>A0AAE0GAS0_9CHLO</name>
<sequence length="277" mass="30099">MAAPLQPVLWEILREHPEVYIIAYLDDIHILGEPERVREAYDAAVPLLADIGLELNVRKSAGVCEAFQDVVDAGGEPTPGAVVPLQGIRVLGIPVGSETWVADQCFVMASTGGAILPKLARLNDPQVQLLLLRYSIVPILASCTWYGGGVQPHKLMRGALEHDSSIQQCLQKVAGSPYPLGEEAVALSQLPTRCGGVVDEFGYHFLACNRMDMFTYRHDAVQDVLVEMLRKTPLHTAAVEERRKDALYGDATPHRLVPFAVEAFGGLGGVALQLLKT</sequence>
<comment type="caution">
    <text evidence="1">The sequence shown here is derived from an EMBL/GenBank/DDBJ whole genome shotgun (WGS) entry which is preliminary data.</text>
</comment>
<evidence type="ECO:0008006" key="3">
    <source>
        <dbReference type="Google" id="ProtNLM"/>
    </source>
</evidence>
<keyword evidence="2" id="KW-1185">Reference proteome</keyword>